<dbReference type="VEuPathDB" id="VectorBase:RPRC007530"/>
<protein>
    <submittedName>
        <fullName evidence="1">Uncharacterized protein</fullName>
    </submittedName>
</protein>
<organism evidence="1 2">
    <name type="scientific">Rhodnius prolixus</name>
    <name type="common">Triatomid bug</name>
    <dbReference type="NCBI Taxonomy" id="13249"/>
    <lineage>
        <taxon>Eukaryota</taxon>
        <taxon>Metazoa</taxon>
        <taxon>Ecdysozoa</taxon>
        <taxon>Arthropoda</taxon>
        <taxon>Hexapoda</taxon>
        <taxon>Insecta</taxon>
        <taxon>Pterygota</taxon>
        <taxon>Neoptera</taxon>
        <taxon>Paraneoptera</taxon>
        <taxon>Hemiptera</taxon>
        <taxon>Heteroptera</taxon>
        <taxon>Panheteroptera</taxon>
        <taxon>Cimicomorpha</taxon>
        <taxon>Reduviidae</taxon>
        <taxon>Triatominae</taxon>
        <taxon>Rhodnius</taxon>
    </lineage>
</organism>
<keyword evidence="2" id="KW-1185">Reference proteome</keyword>
<name>T1HU10_RHOPR</name>
<dbReference type="EnsemblMetazoa" id="RPRC007530-RA">
    <property type="protein sequence ID" value="RPRC007530-PA"/>
    <property type="gene ID" value="RPRC007530"/>
</dbReference>
<dbReference type="AlphaFoldDB" id="T1HU10"/>
<dbReference type="HOGENOM" id="CLU_2148949_0_0_1"/>
<evidence type="ECO:0000313" key="2">
    <source>
        <dbReference type="Proteomes" id="UP000015103"/>
    </source>
</evidence>
<sequence length="112" mass="12897">MELLVFSLVGLTGRNKCYGYNVSYININEEEFVVEQAEFRVEACGVSISVQLHYSAMYGLTKKPQKKRLRSGPKNVPPLLPVMGFPQTDANRRQEMAELEELLAHRFHIIRR</sequence>
<dbReference type="InParanoid" id="T1HU10"/>
<reference evidence="1" key="1">
    <citation type="submission" date="2015-05" db="UniProtKB">
        <authorList>
            <consortium name="EnsemblMetazoa"/>
        </authorList>
    </citation>
    <scope>IDENTIFICATION</scope>
</reference>
<dbReference type="Proteomes" id="UP000015103">
    <property type="component" value="Unassembled WGS sequence"/>
</dbReference>
<proteinExistence type="predicted"/>
<accession>T1HU10</accession>
<evidence type="ECO:0000313" key="1">
    <source>
        <dbReference type="EnsemblMetazoa" id="RPRC007530-PA"/>
    </source>
</evidence>
<dbReference type="EMBL" id="ACPB03021454">
    <property type="status" value="NOT_ANNOTATED_CDS"/>
    <property type="molecule type" value="Genomic_DNA"/>
</dbReference>